<evidence type="ECO:0000313" key="9">
    <source>
        <dbReference type="Proteomes" id="UP000463939"/>
    </source>
</evidence>
<dbReference type="KEGG" id="sniv:SFSGTM_10920"/>
<keyword evidence="3" id="KW-0472">Membrane</keyword>
<dbReference type="PANTHER" id="PTHR35603">
    <property type="match status" value="1"/>
</dbReference>
<feature type="signal peptide" evidence="6">
    <location>
        <begin position="1"/>
        <end position="23"/>
    </location>
</feature>
<dbReference type="InterPro" id="IPR008816">
    <property type="entry name" value="Gly_zipper_2TM_dom"/>
</dbReference>
<evidence type="ECO:0000313" key="8">
    <source>
        <dbReference type="EMBL" id="BBP00384.1"/>
    </source>
</evidence>
<evidence type="ECO:0000256" key="6">
    <source>
        <dbReference type="SAM" id="SignalP"/>
    </source>
</evidence>
<evidence type="ECO:0000256" key="4">
    <source>
        <dbReference type="ARBA" id="ARBA00023139"/>
    </source>
</evidence>
<dbReference type="PANTHER" id="PTHR35603:SF1">
    <property type="entry name" value="OUTER MEMBRANE LIPOPROTEIN SLYB"/>
    <property type="match status" value="1"/>
</dbReference>
<feature type="chain" id="PRO_5032442587" evidence="6">
    <location>
        <begin position="24"/>
        <end position="167"/>
    </location>
</feature>
<evidence type="ECO:0000256" key="1">
    <source>
        <dbReference type="ARBA" id="ARBA00004459"/>
    </source>
</evidence>
<evidence type="ECO:0000256" key="5">
    <source>
        <dbReference type="ARBA" id="ARBA00023288"/>
    </source>
</evidence>
<accession>A0A809RHR2</accession>
<dbReference type="AlphaFoldDB" id="A0A809RHR2"/>
<keyword evidence="4" id="KW-0564">Palmitate</keyword>
<keyword evidence="5" id="KW-0449">Lipoprotein</keyword>
<keyword evidence="2 6" id="KW-0732">Signal</keyword>
<proteinExistence type="predicted"/>
<comment type="subcellular location">
    <subcellularLocation>
        <location evidence="1">Cell outer membrane</location>
        <topology evidence="1">Lipid-anchor</topology>
    </subcellularLocation>
</comment>
<dbReference type="RefSeq" id="WP_162084327.1">
    <property type="nucleotide sequence ID" value="NZ_AP021881.1"/>
</dbReference>
<organism evidence="8 9">
    <name type="scientific">Sulfuriferula nivalis</name>
    <dbReference type="NCBI Taxonomy" id="2675298"/>
    <lineage>
        <taxon>Bacteria</taxon>
        <taxon>Pseudomonadati</taxon>
        <taxon>Pseudomonadota</taxon>
        <taxon>Betaproteobacteria</taxon>
        <taxon>Nitrosomonadales</taxon>
        <taxon>Sulfuricellaceae</taxon>
        <taxon>Sulfuriferula</taxon>
    </lineage>
</organism>
<dbReference type="Proteomes" id="UP000463939">
    <property type="component" value="Chromosome"/>
</dbReference>
<keyword evidence="9" id="KW-1185">Reference proteome</keyword>
<dbReference type="PROSITE" id="PS51257">
    <property type="entry name" value="PROKAR_LIPOPROTEIN"/>
    <property type="match status" value="1"/>
</dbReference>
<gene>
    <name evidence="8" type="ORF">SFSGTM_10920</name>
</gene>
<sequence>MKTYPLKKSIAVFALLTATALTAGCASTYGTNGVGSGDYNSQQARQSQDVQLGTVLSTRAVNINTTTNTSQTAGAGIGALLGGLAGNQVGNGTGKTIATVLGALGGGVAGNAVEHQISNQRGIEITVKLDNGQLRAISQAVDGETFRVGDHVQVIGGMWGGVMRVTH</sequence>
<protein>
    <submittedName>
        <fullName evidence="8">Membrane protein</fullName>
    </submittedName>
</protein>
<dbReference type="Pfam" id="PF05433">
    <property type="entry name" value="Rick_17kDa_Anti"/>
    <property type="match status" value="1"/>
</dbReference>
<dbReference type="GO" id="GO:0009279">
    <property type="term" value="C:cell outer membrane"/>
    <property type="evidence" value="ECO:0007669"/>
    <property type="project" value="UniProtKB-SubCell"/>
</dbReference>
<evidence type="ECO:0000256" key="2">
    <source>
        <dbReference type="ARBA" id="ARBA00022729"/>
    </source>
</evidence>
<name>A0A809RHR2_9PROT</name>
<evidence type="ECO:0000259" key="7">
    <source>
        <dbReference type="Pfam" id="PF05433"/>
    </source>
</evidence>
<reference evidence="9" key="1">
    <citation type="submission" date="2019-11" db="EMBL/GenBank/DDBJ databases">
        <title>Isolation and characterization of a novel species in the genus Sulfuriferula.</title>
        <authorList>
            <person name="Mochizuki J."/>
            <person name="Kojima H."/>
            <person name="Fukui M."/>
        </authorList>
    </citation>
    <scope>NUCLEOTIDE SEQUENCE [LARGE SCALE GENOMIC DNA]</scope>
    <source>
        <strain evidence="9">SGTM</strain>
    </source>
</reference>
<dbReference type="EMBL" id="AP021881">
    <property type="protein sequence ID" value="BBP00384.1"/>
    <property type="molecule type" value="Genomic_DNA"/>
</dbReference>
<dbReference type="InterPro" id="IPR051407">
    <property type="entry name" value="Bact_OM_lipoprot/Surf_antigen"/>
</dbReference>
<evidence type="ECO:0000256" key="3">
    <source>
        <dbReference type="ARBA" id="ARBA00023136"/>
    </source>
</evidence>
<feature type="domain" description="Glycine zipper 2TM" evidence="7">
    <location>
        <begin position="73"/>
        <end position="114"/>
    </location>
</feature>